<dbReference type="AlphaFoldDB" id="A0A553DMZ6"/>
<evidence type="ECO:0000313" key="1">
    <source>
        <dbReference type="EMBL" id="TRX34096.1"/>
    </source>
</evidence>
<dbReference type="RefSeq" id="WP_144257743.1">
    <property type="nucleotide sequence ID" value="NZ_VJZT01000041.1"/>
</dbReference>
<keyword evidence="2" id="KW-1185">Reference proteome</keyword>
<evidence type="ECO:0000313" key="2">
    <source>
        <dbReference type="Proteomes" id="UP000316371"/>
    </source>
</evidence>
<sequence>MMHQQGQGAGDPSIDYGMIMDAEDMRKNDLRGFASPIFDNKTGSYLGNDSKGFLNGEVLFMDKDKFTSLTNESKEGIIDHNVAVDNKNSQSIADLKPTEANMILFNQATDFIDKTLYKAFYGINPSKELFSGRVQTGSVQLGKGTESARPMGTEYGNYHNVGGNIDIITQSFDNRKELNTAANIFSNFEHEFRGHGGRGGFGNNPDHKAIYNMQITSPNFKFTTGLYRQHIINANKN</sequence>
<proteinExistence type="predicted"/>
<accession>A0A553DMZ6</accession>
<gene>
    <name evidence="1" type="ORF">FNW21_15945</name>
</gene>
<organism evidence="1 2">
    <name type="scientific">Flavobacterium restrictum</name>
    <dbReference type="NCBI Taxonomy" id="2594428"/>
    <lineage>
        <taxon>Bacteria</taxon>
        <taxon>Pseudomonadati</taxon>
        <taxon>Bacteroidota</taxon>
        <taxon>Flavobacteriia</taxon>
        <taxon>Flavobacteriales</taxon>
        <taxon>Flavobacteriaceae</taxon>
        <taxon>Flavobacterium</taxon>
    </lineage>
</organism>
<comment type="caution">
    <text evidence="1">The sequence shown here is derived from an EMBL/GenBank/DDBJ whole genome shotgun (WGS) entry which is preliminary data.</text>
</comment>
<reference evidence="1 2" key="1">
    <citation type="submission" date="2019-07" db="EMBL/GenBank/DDBJ databases">
        <title>Novel species of Flavobacterium.</title>
        <authorList>
            <person name="Liu Q."/>
            <person name="Xin Y.-H."/>
        </authorList>
    </citation>
    <scope>NUCLEOTIDE SEQUENCE [LARGE SCALE GENOMIC DNA]</scope>
    <source>
        <strain evidence="1 2">LB1R34</strain>
    </source>
</reference>
<dbReference type="EMBL" id="VJZT01000041">
    <property type="protein sequence ID" value="TRX34096.1"/>
    <property type="molecule type" value="Genomic_DNA"/>
</dbReference>
<protein>
    <submittedName>
        <fullName evidence="1">Uncharacterized protein</fullName>
    </submittedName>
</protein>
<dbReference type="OrthoDB" id="1379823at2"/>
<dbReference type="Proteomes" id="UP000316371">
    <property type="component" value="Unassembled WGS sequence"/>
</dbReference>
<name>A0A553DMZ6_9FLAO</name>